<dbReference type="InterPro" id="IPR006379">
    <property type="entry name" value="HAD-SF_hydro_IIB"/>
</dbReference>
<dbReference type="PATRIC" id="fig|1590.142.peg.2893"/>
<proteinExistence type="predicted"/>
<dbReference type="PANTHER" id="PTHR10000">
    <property type="entry name" value="PHOSPHOSERINE PHOSPHATASE"/>
    <property type="match status" value="1"/>
</dbReference>
<dbReference type="Gene3D" id="3.40.50.1000">
    <property type="entry name" value="HAD superfamily/HAD-like"/>
    <property type="match status" value="1"/>
</dbReference>
<dbReference type="SFLD" id="SFLDG01140">
    <property type="entry name" value="C2.B:_Phosphomannomutase_and_P"/>
    <property type="match status" value="1"/>
</dbReference>
<dbReference type="CDD" id="cd07516">
    <property type="entry name" value="HAD_Pase"/>
    <property type="match status" value="1"/>
</dbReference>
<evidence type="ECO:0000313" key="2">
    <source>
        <dbReference type="Proteomes" id="UP000076882"/>
    </source>
</evidence>
<dbReference type="SFLD" id="SFLDS00003">
    <property type="entry name" value="Haloacid_Dehalogenase"/>
    <property type="match status" value="1"/>
</dbReference>
<name>A0A151G875_LACPN</name>
<dbReference type="Proteomes" id="UP000076882">
    <property type="component" value="Unassembled WGS sequence"/>
</dbReference>
<dbReference type="RefSeq" id="WP_003643461.1">
    <property type="nucleotide sequence ID" value="NZ_AP018405.1"/>
</dbReference>
<accession>A0A151G875</accession>
<dbReference type="InterPro" id="IPR036412">
    <property type="entry name" value="HAD-like_sf"/>
</dbReference>
<dbReference type="Pfam" id="PF08282">
    <property type="entry name" value="Hydrolase_3"/>
    <property type="match status" value="1"/>
</dbReference>
<dbReference type="GO" id="GO:0000287">
    <property type="term" value="F:magnesium ion binding"/>
    <property type="evidence" value="ECO:0007669"/>
    <property type="project" value="TreeGrafter"/>
</dbReference>
<dbReference type="PROSITE" id="PS01229">
    <property type="entry name" value="COF_2"/>
    <property type="match status" value="1"/>
</dbReference>
<dbReference type="PANTHER" id="PTHR10000:SF8">
    <property type="entry name" value="HAD SUPERFAMILY HYDROLASE-LIKE, TYPE 3"/>
    <property type="match status" value="1"/>
</dbReference>
<evidence type="ECO:0000313" key="1">
    <source>
        <dbReference type="EMBL" id="KZU98358.1"/>
    </source>
</evidence>
<organism evidence="1 2">
    <name type="scientific">Lactiplantibacillus plantarum</name>
    <name type="common">Lactobacillus plantarum</name>
    <dbReference type="NCBI Taxonomy" id="1590"/>
    <lineage>
        <taxon>Bacteria</taxon>
        <taxon>Bacillati</taxon>
        <taxon>Bacillota</taxon>
        <taxon>Bacilli</taxon>
        <taxon>Lactobacillales</taxon>
        <taxon>Lactobacillaceae</taxon>
        <taxon>Lactiplantibacillus</taxon>
    </lineage>
</organism>
<dbReference type="GO" id="GO:0005829">
    <property type="term" value="C:cytosol"/>
    <property type="evidence" value="ECO:0007669"/>
    <property type="project" value="TreeGrafter"/>
</dbReference>
<dbReference type="Gene3D" id="3.30.1240.10">
    <property type="match status" value="1"/>
</dbReference>
<dbReference type="GO" id="GO:0016791">
    <property type="term" value="F:phosphatase activity"/>
    <property type="evidence" value="ECO:0007669"/>
    <property type="project" value="TreeGrafter"/>
</dbReference>
<dbReference type="NCBIfam" id="TIGR00099">
    <property type="entry name" value="Cof-subfamily"/>
    <property type="match status" value="1"/>
</dbReference>
<sequence length="274" mass="29352">MIKLIVSDIDGTLVDSQGQLLPATITGVQAAVARGAQMVLASARSPKGMFGIAQQLGINSTMIAYNGALTATTDVNDRLTVFEEQAVDPKLAQAVQTVVAHDWPAASISIYSNNNWLVATNGPWEQQEATGIGYAPHVTDLGTWLQRMPTPVHKMMIMADPDIIQAIEQRLSRNEFSGLAVYRSKETYLEIVAAGVTKAAALMKLLQDDQVTPAETLAFGDNFNDVAMLQTAGIGVAMANAPQPVKEAANIVTTDNNHNGIQLTLAQYFADVTR</sequence>
<protein>
    <submittedName>
        <fullName evidence="1">Hydrolase HAD superfamily Cof family</fullName>
    </submittedName>
</protein>
<dbReference type="InterPro" id="IPR000150">
    <property type="entry name" value="Cof"/>
</dbReference>
<comment type="caution">
    <text evidence="1">The sequence shown here is derived from an EMBL/GenBank/DDBJ whole genome shotgun (WGS) entry which is preliminary data.</text>
</comment>
<dbReference type="NCBIfam" id="TIGR01484">
    <property type="entry name" value="HAD-SF-IIB"/>
    <property type="match status" value="1"/>
</dbReference>
<dbReference type="KEGG" id="lpb:SH83_13490"/>
<dbReference type="EMBL" id="LUXM01000005">
    <property type="protein sequence ID" value="KZU98358.1"/>
    <property type="molecule type" value="Genomic_DNA"/>
</dbReference>
<keyword evidence="1" id="KW-0378">Hydrolase</keyword>
<dbReference type="SUPFAM" id="SSF56784">
    <property type="entry name" value="HAD-like"/>
    <property type="match status" value="1"/>
</dbReference>
<gene>
    <name evidence="1" type="ORF">Lp19_0242</name>
</gene>
<dbReference type="AlphaFoldDB" id="A0A151G875"/>
<reference evidence="1 2" key="1">
    <citation type="submission" date="2016-03" db="EMBL/GenBank/DDBJ databases">
        <title>Comparative genomics of 54 Lactobacillus plantarum strains reveals genomic uncoupling from niche constraints.</title>
        <authorList>
            <person name="Martino M.E."/>
        </authorList>
    </citation>
    <scope>NUCLEOTIDE SEQUENCE [LARGE SCALE GENOMIC DNA]</scope>
    <source>
        <strain evidence="1 2">19.1</strain>
    </source>
</reference>
<dbReference type="InterPro" id="IPR023214">
    <property type="entry name" value="HAD_sf"/>
</dbReference>